<name>A0AAW0A1Y2_9AGAR</name>
<protein>
    <recommendedName>
        <fullName evidence="3">F-box domain-containing protein</fullName>
    </recommendedName>
</protein>
<sequence length="374" mass="41548">MARAVVAQRLPPEIVDNIADGNRGDRRSLAASSLVCKTWLQSNRYHLFSEFDVYVGPNVGASFLQLLHHPLCTFVYCIRSISIYPGSPDALGVAGLGDGTVTALANLKHVTSLRIHNHRGFISKPVLTLLTSAFGEVTSLRLRNSFPSFHDAIEFFTAFPALKTLDFDSWCVGASPATVPDTLPPPATLSVIQLHSPFKDMSWFLDHHHRFPSLTLSEIADKNFPVVDHTLKTFGPDLHTLSLRFKEREISASPPSRFCQLDFLSNTRLTSLELEVPDGDLSVVFLFLQNLRLPTVQVLRWNFGRANRLYVLYGAVPSEADAKLADRQSFKCLGQLEFMTRYGIEGASHSLSLLQQKSYPKAAAVGIAIIHRYV</sequence>
<proteinExistence type="predicted"/>
<organism evidence="1 2">
    <name type="scientific">Favolaschia claudopus</name>
    <dbReference type="NCBI Taxonomy" id="2862362"/>
    <lineage>
        <taxon>Eukaryota</taxon>
        <taxon>Fungi</taxon>
        <taxon>Dikarya</taxon>
        <taxon>Basidiomycota</taxon>
        <taxon>Agaricomycotina</taxon>
        <taxon>Agaricomycetes</taxon>
        <taxon>Agaricomycetidae</taxon>
        <taxon>Agaricales</taxon>
        <taxon>Marasmiineae</taxon>
        <taxon>Mycenaceae</taxon>
        <taxon>Favolaschia</taxon>
    </lineage>
</organism>
<dbReference type="SUPFAM" id="SSF52047">
    <property type="entry name" value="RNI-like"/>
    <property type="match status" value="1"/>
</dbReference>
<reference evidence="1 2" key="1">
    <citation type="journal article" date="2024" name="J Genomics">
        <title>Draft genome sequencing and assembly of Favolaschia claudopus CIRM-BRFM 2984 isolated from oak limbs.</title>
        <authorList>
            <person name="Navarro D."/>
            <person name="Drula E."/>
            <person name="Chaduli D."/>
            <person name="Cazenave R."/>
            <person name="Ahrendt S."/>
            <person name="Wang J."/>
            <person name="Lipzen A."/>
            <person name="Daum C."/>
            <person name="Barry K."/>
            <person name="Grigoriev I.V."/>
            <person name="Favel A."/>
            <person name="Rosso M.N."/>
            <person name="Martin F."/>
        </authorList>
    </citation>
    <scope>NUCLEOTIDE SEQUENCE [LARGE SCALE GENOMIC DNA]</scope>
    <source>
        <strain evidence="1 2">CIRM-BRFM 2984</strain>
    </source>
</reference>
<dbReference type="Gene3D" id="3.80.10.10">
    <property type="entry name" value="Ribonuclease Inhibitor"/>
    <property type="match status" value="1"/>
</dbReference>
<gene>
    <name evidence="1" type="ORF">R3P38DRAFT_3221534</name>
</gene>
<accession>A0AAW0A1Y2</accession>
<evidence type="ECO:0008006" key="3">
    <source>
        <dbReference type="Google" id="ProtNLM"/>
    </source>
</evidence>
<evidence type="ECO:0000313" key="1">
    <source>
        <dbReference type="EMBL" id="KAK6996986.1"/>
    </source>
</evidence>
<dbReference type="AlphaFoldDB" id="A0AAW0A1Y2"/>
<keyword evidence="2" id="KW-1185">Reference proteome</keyword>
<dbReference type="InterPro" id="IPR032675">
    <property type="entry name" value="LRR_dom_sf"/>
</dbReference>
<evidence type="ECO:0000313" key="2">
    <source>
        <dbReference type="Proteomes" id="UP001362999"/>
    </source>
</evidence>
<dbReference type="EMBL" id="JAWWNJ010000095">
    <property type="protein sequence ID" value="KAK6996986.1"/>
    <property type="molecule type" value="Genomic_DNA"/>
</dbReference>
<comment type="caution">
    <text evidence="1">The sequence shown here is derived from an EMBL/GenBank/DDBJ whole genome shotgun (WGS) entry which is preliminary data.</text>
</comment>
<dbReference type="Proteomes" id="UP001362999">
    <property type="component" value="Unassembled WGS sequence"/>
</dbReference>